<protein>
    <submittedName>
        <fullName evidence="11">Kinesin-like protein</fullName>
    </submittedName>
</protein>
<dbReference type="PANTHER" id="PTHR37739">
    <property type="entry name" value="KINESIN-LIKE PROTEIN KIN-12D"/>
    <property type="match status" value="1"/>
</dbReference>
<name>A0A2R6QD66_ACTCC</name>
<dbReference type="OMA" id="IVESWCK"/>
<comment type="similarity">
    <text evidence="6">Belongs to the TRAFAC class myosin-kinesin ATPase superfamily. Kinesin family. KIN-12 subfamily.</text>
</comment>
<dbReference type="GO" id="GO:0005874">
    <property type="term" value="C:microtubule"/>
    <property type="evidence" value="ECO:0007669"/>
    <property type="project" value="UniProtKB-KW"/>
</dbReference>
<dbReference type="FunCoup" id="A0A2R6QD66">
    <property type="interactions" value="457"/>
</dbReference>
<evidence type="ECO:0000256" key="6">
    <source>
        <dbReference type="ARBA" id="ARBA00034488"/>
    </source>
</evidence>
<feature type="domain" description="Kinesin motor" evidence="10">
    <location>
        <begin position="94"/>
        <end position="431"/>
    </location>
</feature>
<evidence type="ECO:0000259" key="10">
    <source>
        <dbReference type="PROSITE" id="PS50067"/>
    </source>
</evidence>
<dbReference type="STRING" id="1590841.A0A2R6QD66"/>
<feature type="coiled-coil region" evidence="8">
    <location>
        <begin position="1105"/>
        <end position="1177"/>
    </location>
</feature>
<dbReference type="GO" id="GO:0007112">
    <property type="term" value="P:male meiosis cytokinesis"/>
    <property type="evidence" value="ECO:0007669"/>
    <property type="project" value="UniProtKB-ARBA"/>
</dbReference>
<reference evidence="12" key="2">
    <citation type="journal article" date="2018" name="BMC Genomics">
        <title>A manually annotated Actinidia chinensis var. chinensis (kiwifruit) genome highlights the challenges associated with draft genomes and gene prediction in plants.</title>
        <authorList>
            <person name="Pilkington S.M."/>
            <person name="Crowhurst R."/>
            <person name="Hilario E."/>
            <person name="Nardozza S."/>
            <person name="Fraser L."/>
            <person name="Peng Y."/>
            <person name="Gunaseelan K."/>
            <person name="Simpson R."/>
            <person name="Tahir J."/>
            <person name="Deroles S.C."/>
            <person name="Templeton K."/>
            <person name="Luo Z."/>
            <person name="Davy M."/>
            <person name="Cheng C."/>
            <person name="McNeilage M."/>
            <person name="Scaglione D."/>
            <person name="Liu Y."/>
            <person name="Zhang Q."/>
            <person name="Datson P."/>
            <person name="De Silva N."/>
            <person name="Gardiner S.E."/>
            <person name="Bassett H."/>
            <person name="Chagne D."/>
            <person name="McCallum J."/>
            <person name="Dzierzon H."/>
            <person name="Deng C."/>
            <person name="Wang Y.Y."/>
            <person name="Barron L."/>
            <person name="Manako K."/>
            <person name="Bowen J."/>
            <person name="Foster T.M."/>
            <person name="Erridge Z.A."/>
            <person name="Tiffin H."/>
            <person name="Waite C.N."/>
            <person name="Davies K.M."/>
            <person name="Grierson E.P."/>
            <person name="Laing W.A."/>
            <person name="Kirk R."/>
            <person name="Chen X."/>
            <person name="Wood M."/>
            <person name="Montefiori M."/>
            <person name="Brummell D.A."/>
            <person name="Schwinn K.E."/>
            <person name="Catanach A."/>
            <person name="Fullerton C."/>
            <person name="Li D."/>
            <person name="Meiyalaghan S."/>
            <person name="Nieuwenhuizen N."/>
            <person name="Read N."/>
            <person name="Prakash R."/>
            <person name="Hunter D."/>
            <person name="Zhang H."/>
            <person name="McKenzie M."/>
            <person name="Knabel M."/>
            <person name="Harris A."/>
            <person name="Allan A.C."/>
            <person name="Gleave A."/>
            <person name="Chen A."/>
            <person name="Janssen B.J."/>
            <person name="Plunkett B."/>
            <person name="Ampomah-Dwamena C."/>
            <person name="Voogd C."/>
            <person name="Leif D."/>
            <person name="Lafferty D."/>
            <person name="Souleyre E.J.F."/>
            <person name="Varkonyi-Gasic E."/>
            <person name="Gambi F."/>
            <person name="Hanley J."/>
            <person name="Yao J.L."/>
            <person name="Cheung J."/>
            <person name="David K.M."/>
            <person name="Warren B."/>
            <person name="Marsh K."/>
            <person name="Snowden K.C."/>
            <person name="Lin-Wang K."/>
            <person name="Brian L."/>
            <person name="Martinez-Sanchez M."/>
            <person name="Wang M."/>
            <person name="Ileperuma N."/>
            <person name="Macnee N."/>
            <person name="Campin R."/>
            <person name="McAtee P."/>
            <person name="Drummond R.S.M."/>
            <person name="Espley R.V."/>
            <person name="Ireland H.S."/>
            <person name="Wu R."/>
            <person name="Atkinson R.G."/>
            <person name="Karunairetnam S."/>
            <person name="Bulley S."/>
            <person name="Chunkath S."/>
            <person name="Hanley Z."/>
            <person name="Storey R."/>
            <person name="Thrimawithana A.H."/>
            <person name="Thomson S."/>
            <person name="David C."/>
            <person name="Testolin R."/>
            <person name="Huang H."/>
            <person name="Hellens R.P."/>
            <person name="Schaffer R.J."/>
        </authorList>
    </citation>
    <scope>NUCLEOTIDE SEQUENCE [LARGE SCALE GENOMIC DNA]</scope>
    <source>
        <strain evidence="12">cv. Red5</strain>
    </source>
</reference>
<comment type="caution">
    <text evidence="11">The sequence shown here is derived from an EMBL/GenBank/DDBJ whole genome shotgun (WGS) entry which is preliminary data.</text>
</comment>
<proteinExistence type="inferred from homology"/>
<organism evidence="11 12">
    <name type="scientific">Actinidia chinensis var. chinensis</name>
    <name type="common">Chinese soft-hair kiwi</name>
    <dbReference type="NCBI Taxonomy" id="1590841"/>
    <lineage>
        <taxon>Eukaryota</taxon>
        <taxon>Viridiplantae</taxon>
        <taxon>Streptophyta</taxon>
        <taxon>Embryophyta</taxon>
        <taxon>Tracheophyta</taxon>
        <taxon>Spermatophyta</taxon>
        <taxon>Magnoliopsida</taxon>
        <taxon>eudicotyledons</taxon>
        <taxon>Gunneridae</taxon>
        <taxon>Pentapetalae</taxon>
        <taxon>asterids</taxon>
        <taxon>Ericales</taxon>
        <taxon>Actinidiaceae</taxon>
        <taxon>Actinidia</taxon>
    </lineage>
</organism>
<dbReference type="PANTHER" id="PTHR37739:SF16">
    <property type="entry name" value="KINESIN-LIKE PROTEIN"/>
    <property type="match status" value="1"/>
</dbReference>
<dbReference type="Gramene" id="PSS06086">
    <property type="protein sequence ID" value="PSS06086"/>
    <property type="gene ID" value="CEY00_Acc19359"/>
</dbReference>
<feature type="compositionally biased region" description="Polar residues" evidence="9">
    <location>
        <begin position="55"/>
        <end position="67"/>
    </location>
</feature>
<evidence type="ECO:0000256" key="4">
    <source>
        <dbReference type="ARBA" id="ARBA00023054"/>
    </source>
</evidence>
<feature type="compositionally biased region" description="Polar residues" evidence="9">
    <location>
        <begin position="669"/>
        <end position="683"/>
    </location>
</feature>
<dbReference type="EMBL" id="NKQK01000017">
    <property type="protein sequence ID" value="PSS06086.1"/>
    <property type="molecule type" value="Genomic_DNA"/>
</dbReference>
<feature type="compositionally biased region" description="Polar residues" evidence="9">
    <location>
        <begin position="649"/>
        <end position="658"/>
    </location>
</feature>
<dbReference type="GO" id="GO:0009524">
    <property type="term" value="C:phragmoplast"/>
    <property type="evidence" value="ECO:0007669"/>
    <property type="project" value="UniProtKB-ARBA"/>
</dbReference>
<dbReference type="Proteomes" id="UP000241394">
    <property type="component" value="Chromosome LG17"/>
</dbReference>
<dbReference type="GO" id="GO:0055046">
    <property type="term" value="P:microgametogenesis"/>
    <property type="evidence" value="ECO:0007669"/>
    <property type="project" value="UniProtKB-ARBA"/>
</dbReference>
<evidence type="ECO:0000313" key="11">
    <source>
        <dbReference type="EMBL" id="PSS06086.1"/>
    </source>
</evidence>
<evidence type="ECO:0000256" key="7">
    <source>
        <dbReference type="PROSITE-ProRule" id="PRU00283"/>
    </source>
</evidence>
<feature type="region of interest" description="Disordered" evidence="9">
    <location>
        <begin position="533"/>
        <end position="563"/>
    </location>
</feature>
<dbReference type="InterPro" id="IPR001752">
    <property type="entry name" value="Kinesin_motor_dom"/>
</dbReference>
<dbReference type="InterPro" id="IPR044986">
    <property type="entry name" value="KIF15/KIN-12"/>
</dbReference>
<dbReference type="Pfam" id="PF00225">
    <property type="entry name" value="Kinesin"/>
    <property type="match status" value="1"/>
</dbReference>
<dbReference type="SUPFAM" id="SSF52540">
    <property type="entry name" value="P-loop containing nucleoside triphosphate hydrolases"/>
    <property type="match status" value="1"/>
</dbReference>
<feature type="coiled-coil region" evidence="8">
    <location>
        <begin position="438"/>
        <end position="465"/>
    </location>
</feature>
<keyword evidence="5 7" id="KW-0505">Motor protein</keyword>
<dbReference type="GO" id="GO:0003777">
    <property type="term" value="F:microtubule motor activity"/>
    <property type="evidence" value="ECO:0007669"/>
    <property type="project" value="InterPro"/>
</dbReference>
<keyword evidence="12" id="KW-1185">Reference proteome</keyword>
<dbReference type="GO" id="GO:0008017">
    <property type="term" value="F:microtubule binding"/>
    <property type="evidence" value="ECO:0007669"/>
    <property type="project" value="InterPro"/>
</dbReference>
<dbReference type="SMART" id="SM00129">
    <property type="entry name" value="KISc"/>
    <property type="match status" value="1"/>
</dbReference>
<evidence type="ECO:0000256" key="1">
    <source>
        <dbReference type="ARBA" id="ARBA00022701"/>
    </source>
</evidence>
<dbReference type="GO" id="GO:0005524">
    <property type="term" value="F:ATP binding"/>
    <property type="evidence" value="ECO:0007669"/>
    <property type="project" value="UniProtKB-UniRule"/>
</dbReference>
<dbReference type="InterPro" id="IPR036961">
    <property type="entry name" value="Kinesin_motor_dom_sf"/>
</dbReference>
<dbReference type="FunFam" id="3.40.850.10:FF:000052">
    <property type="entry name" value="Kinesin-like protein KIN-12F"/>
    <property type="match status" value="1"/>
</dbReference>
<dbReference type="Gene3D" id="3.40.850.10">
    <property type="entry name" value="Kinesin motor domain"/>
    <property type="match status" value="1"/>
</dbReference>
<evidence type="ECO:0000313" key="12">
    <source>
        <dbReference type="Proteomes" id="UP000241394"/>
    </source>
</evidence>
<accession>A0A2R6QD66</accession>
<dbReference type="InterPro" id="IPR027417">
    <property type="entry name" value="P-loop_NTPase"/>
</dbReference>
<keyword evidence="1" id="KW-0493">Microtubule</keyword>
<reference evidence="11 12" key="1">
    <citation type="submission" date="2017-07" db="EMBL/GenBank/DDBJ databases">
        <title>An improved, manually edited Actinidia chinensis var. chinensis (kiwifruit) genome highlights the challenges associated with draft genomes and gene prediction in plants.</title>
        <authorList>
            <person name="Pilkington S."/>
            <person name="Crowhurst R."/>
            <person name="Hilario E."/>
            <person name="Nardozza S."/>
            <person name="Fraser L."/>
            <person name="Peng Y."/>
            <person name="Gunaseelan K."/>
            <person name="Simpson R."/>
            <person name="Tahir J."/>
            <person name="Deroles S."/>
            <person name="Templeton K."/>
            <person name="Luo Z."/>
            <person name="Davy M."/>
            <person name="Cheng C."/>
            <person name="Mcneilage M."/>
            <person name="Scaglione D."/>
            <person name="Liu Y."/>
            <person name="Zhang Q."/>
            <person name="Datson P."/>
            <person name="De Silva N."/>
            <person name="Gardiner S."/>
            <person name="Bassett H."/>
            <person name="Chagne D."/>
            <person name="Mccallum J."/>
            <person name="Dzierzon H."/>
            <person name="Deng C."/>
            <person name="Wang Y.-Y."/>
            <person name="Barron N."/>
            <person name="Manako K."/>
            <person name="Bowen J."/>
            <person name="Foster T."/>
            <person name="Erridge Z."/>
            <person name="Tiffin H."/>
            <person name="Waite C."/>
            <person name="Davies K."/>
            <person name="Grierson E."/>
            <person name="Laing W."/>
            <person name="Kirk R."/>
            <person name="Chen X."/>
            <person name="Wood M."/>
            <person name="Montefiori M."/>
            <person name="Brummell D."/>
            <person name="Schwinn K."/>
            <person name="Catanach A."/>
            <person name="Fullerton C."/>
            <person name="Li D."/>
            <person name="Meiyalaghan S."/>
            <person name="Nieuwenhuizen N."/>
            <person name="Read N."/>
            <person name="Prakash R."/>
            <person name="Hunter D."/>
            <person name="Zhang H."/>
            <person name="Mckenzie M."/>
            <person name="Knabel M."/>
            <person name="Harris A."/>
            <person name="Allan A."/>
            <person name="Chen A."/>
            <person name="Janssen B."/>
            <person name="Plunkett B."/>
            <person name="Dwamena C."/>
            <person name="Voogd C."/>
            <person name="Leif D."/>
            <person name="Lafferty D."/>
            <person name="Souleyre E."/>
            <person name="Varkonyi-Gasic E."/>
            <person name="Gambi F."/>
            <person name="Hanley J."/>
            <person name="Yao J.-L."/>
            <person name="Cheung J."/>
            <person name="David K."/>
            <person name="Warren B."/>
            <person name="Marsh K."/>
            <person name="Snowden K."/>
            <person name="Lin-Wang K."/>
            <person name="Brian L."/>
            <person name="Martinez-Sanchez M."/>
            <person name="Wang M."/>
            <person name="Ileperuma N."/>
            <person name="Macnee N."/>
            <person name="Campin R."/>
            <person name="Mcatee P."/>
            <person name="Drummond R."/>
            <person name="Espley R."/>
            <person name="Ireland H."/>
            <person name="Wu R."/>
            <person name="Atkinson R."/>
            <person name="Karunairetnam S."/>
            <person name="Bulley S."/>
            <person name="Chunkath S."/>
            <person name="Hanley Z."/>
            <person name="Storey R."/>
            <person name="Thrimawithana A."/>
            <person name="Thomson S."/>
            <person name="David C."/>
            <person name="Testolin R."/>
        </authorList>
    </citation>
    <scope>NUCLEOTIDE SEQUENCE [LARGE SCALE GENOMIC DNA]</scope>
    <source>
        <strain evidence="12">cv. Red5</strain>
        <tissue evidence="11">Young leaf</tissue>
    </source>
</reference>
<feature type="region of interest" description="Disordered" evidence="9">
    <location>
        <begin position="17"/>
        <end position="91"/>
    </location>
</feature>
<gene>
    <name evidence="11" type="ORF">CEY00_Acc19359</name>
</gene>
<dbReference type="PRINTS" id="PR00380">
    <property type="entry name" value="KINESINHEAVY"/>
</dbReference>
<dbReference type="OrthoDB" id="1907171at2759"/>
<evidence type="ECO:0000256" key="9">
    <source>
        <dbReference type="SAM" id="MobiDB-lite"/>
    </source>
</evidence>
<feature type="region of interest" description="Disordered" evidence="9">
    <location>
        <begin position="648"/>
        <end position="683"/>
    </location>
</feature>
<dbReference type="InParanoid" id="A0A2R6QD66"/>
<keyword evidence="4 8" id="KW-0175">Coiled coil</keyword>
<evidence type="ECO:0000256" key="5">
    <source>
        <dbReference type="ARBA" id="ARBA00023175"/>
    </source>
</evidence>
<evidence type="ECO:0000256" key="3">
    <source>
        <dbReference type="ARBA" id="ARBA00022840"/>
    </source>
</evidence>
<dbReference type="AlphaFoldDB" id="A0A2R6QD66"/>
<evidence type="ECO:0000256" key="2">
    <source>
        <dbReference type="ARBA" id="ARBA00022741"/>
    </source>
</evidence>
<feature type="compositionally biased region" description="Basic and acidic residues" evidence="9">
    <location>
        <begin position="75"/>
        <end position="87"/>
    </location>
</feature>
<dbReference type="GO" id="GO:0080175">
    <property type="term" value="P:phragmoplast microtubule organization"/>
    <property type="evidence" value="ECO:0007669"/>
    <property type="project" value="UniProtKB-ARBA"/>
</dbReference>
<keyword evidence="2 7" id="KW-0547">Nucleotide-binding</keyword>
<dbReference type="GO" id="GO:0007018">
    <property type="term" value="P:microtubule-based movement"/>
    <property type="evidence" value="ECO:0007669"/>
    <property type="project" value="InterPro"/>
</dbReference>
<dbReference type="PROSITE" id="PS50067">
    <property type="entry name" value="KINESIN_MOTOR_2"/>
    <property type="match status" value="1"/>
</dbReference>
<keyword evidence="3 7" id="KW-0067">ATP-binding</keyword>
<feature type="binding site" evidence="7">
    <location>
        <begin position="169"/>
        <end position="176"/>
    </location>
    <ligand>
        <name>ATP</name>
        <dbReference type="ChEBI" id="CHEBI:30616"/>
    </ligand>
</feature>
<evidence type="ECO:0000256" key="8">
    <source>
        <dbReference type="SAM" id="Coils"/>
    </source>
</evidence>
<sequence length="1229" mass="137904">MSENRVLGSISASSIRKLFPKSVSTKHKMHSPLSKSRPDGENIQPIDPNIHIDNGSESPSMPKQSLSKPLISQKEITRSDSQKKEELSTPVDPPVKVVVRIRPANGHERDGDWLVRKVSDDSVTVGDRKFTFDSVLDSKSNQEDVFQLVGVPLVKNALAGYNTSVLAYGQTGSGKTYTMWGPPSAMVDSQAANSHQGIVPRIFQMLFSEIQQDQENSEGRQINYQCRCSFLEIYNEQIGDLLDTTHRNLEIKDDAKHGFYVENLTEEYVTSYEDITQILIKGLSSRKVGATSINSKSSRSHIVFTCVIESWCKEKSSKCFGSSKTSRISLVDLAGLDANKLDDAGRQCIKEEKNVKKSLSHLGHFVNILAEGTESGKPQDISYRNSNLTHLLQESLGGNVKLAVICAISPDSKSSCETLSTLRFGQRVKSIHNKPVINEISEDDVNDLSDQIRQLKEELIRAKSNVCNSVGSNYGYSKGQRSVRDSLNQLRVSLNRSLILPRIDDDAKEEVNVNEDDVRELRLQLDNLHSSGEKSIKGSYGKGSCSQFSSVEEGSDTDLTSEHYGSCAEECDVEETGLRKSFLQEESSASVDSFASGQNISRTIDTALRSSCVSISSSRHSPALQEPMLSESPKIKNNRKSITFAPTHMESQNFGSDSSKFDSDVLRQSPRQSNHIRSSLQSSKIFPGPTESLAASLQRGLQIIDSHQQNSASNTPSVVFSFEHLALKSYPTVDKSNASVQTLPEERPSSDGASAYFLCASCRRTGGLNRSTEVEDSLKTWIVAADEAGISNGSIAQGAKDAKKDLSEATSRKKELESICMEQAAKIEQLNLLVEQYKHDRKQNSIPELSNIIPLEYLNNEIIQIDGIENGKFYPPEDERKLLRWDDSESHEHEIIIKEKCEIKEVREETHSEHRTASFDINEKEALLEEIQSLKSKLQSFTNGSPKTSFERVRSSLLSQSIQLRKSFTCSQGNNEEELEKERQRWMEMESDWISLTDELRIDLESNRRRAEKVEMELRLEKKCTEELDDTLHRSVLGHARMVEHYADLQEKYNYLVGKHRLIMEGIAEVRKVAAKAGAKGQGSRFAKSLAAELSVLRVERAREMELLKKENKSLKIQLRDTAEAVHAAGELLVRLREAEEAASVAEENFTKVQEENDKLKKQVEKLKRKHKMEMITMKQYLAESRLPESALQPLYRDDSDVANNTRSMPDDDQAWRAEFGAIYQDHHY</sequence>